<feature type="transmembrane region" description="Helical" evidence="1">
    <location>
        <begin position="5"/>
        <end position="23"/>
    </location>
</feature>
<name>A0A1G2K4Y6_9BACT</name>
<proteinExistence type="predicted"/>
<evidence type="ECO:0000256" key="1">
    <source>
        <dbReference type="SAM" id="Phobius"/>
    </source>
</evidence>
<sequence length="290" mass="31416">MNKKVIIIGVVILILGGVVFYFASQKTTPTTNKSVNQNVVLTQKLSTGGDIKIIGTVVENVTEYISYGGPAYLNVRTDDGTQTRVIYYIKNVSPGEAECKNMDMASTGFSVKAGAQVEVYAEAISQNELFTCDSTTYYIKTLTTTSGQQNSGSNQTQSVALALDFFAGGSIFGSSFEVKIASAHITYRETTQGGAKEANKIERSLLPVELDDIRKTISDAGLITLQSQDFTKEPLVPDQASYRITVSLDGKENKINCGIPPSGTESTTKCRKQIDKLRLKLNSILGVNIY</sequence>
<gene>
    <name evidence="2" type="ORF">A2633_05375</name>
</gene>
<evidence type="ECO:0000313" key="2">
    <source>
        <dbReference type="EMBL" id="OGZ94499.1"/>
    </source>
</evidence>
<reference evidence="2 3" key="1">
    <citation type="journal article" date="2016" name="Nat. Commun.">
        <title>Thousands of microbial genomes shed light on interconnected biogeochemical processes in an aquifer system.</title>
        <authorList>
            <person name="Anantharaman K."/>
            <person name="Brown C.T."/>
            <person name="Hug L.A."/>
            <person name="Sharon I."/>
            <person name="Castelle C.J."/>
            <person name="Probst A.J."/>
            <person name="Thomas B.C."/>
            <person name="Singh A."/>
            <person name="Wilkins M.J."/>
            <person name="Karaoz U."/>
            <person name="Brodie E.L."/>
            <person name="Williams K.H."/>
            <person name="Hubbard S.S."/>
            <person name="Banfield J.F."/>
        </authorList>
    </citation>
    <scope>NUCLEOTIDE SEQUENCE [LARGE SCALE GENOMIC DNA]</scope>
</reference>
<keyword evidence="1" id="KW-0472">Membrane</keyword>
<comment type="caution">
    <text evidence="2">The sequence shown here is derived from an EMBL/GenBank/DDBJ whole genome shotgun (WGS) entry which is preliminary data.</text>
</comment>
<evidence type="ECO:0000313" key="3">
    <source>
        <dbReference type="Proteomes" id="UP000177152"/>
    </source>
</evidence>
<keyword evidence="1" id="KW-0812">Transmembrane</keyword>
<protein>
    <submittedName>
        <fullName evidence="2">Uncharacterized protein</fullName>
    </submittedName>
</protein>
<dbReference type="Proteomes" id="UP000177152">
    <property type="component" value="Unassembled WGS sequence"/>
</dbReference>
<dbReference type="AlphaFoldDB" id="A0A1G2K4Y6"/>
<dbReference type="EMBL" id="MHQC01000034">
    <property type="protein sequence ID" value="OGZ94499.1"/>
    <property type="molecule type" value="Genomic_DNA"/>
</dbReference>
<keyword evidence="1" id="KW-1133">Transmembrane helix</keyword>
<organism evidence="2 3">
    <name type="scientific">Candidatus Sungbacteria bacterium RIFCSPHIGHO2_01_FULL_47_32</name>
    <dbReference type="NCBI Taxonomy" id="1802264"/>
    <lineage>
        <taxon>Bacteria</taxon>
        <taxon>Candidatus Sungiibacteriota</taxon>
    </lineage>
</organism>
<accession>A0A1G2K4Y6</accession>